<evidence type="ECO:0000256" key="1">
    <source>
        <dbReference type="SAM" id="Phobius"/>
    </source>
</evidence>
<feature type="transmembrane region" description="Helical" evidence="1">
    <location>
        <begin position="25"/>
        <end position="45"/>
    </location>
</feature>
<gene>
    <name evidence="2" type="ORF">JMUB590_0787</name>
</gene>
<keyword evidence="1" id="KW-0472">Membrane</keyword>
<dbReference type="PIRSF" id="PIRSF030780">
    <property type="entry name" value="Md_memb_hyd_prd"/>
    <property type="match status" value="1"/>
</dbReference>
<keyword evidence="1" id="KW-1133">Transmembrane helix</keyword>
<feature type="transmembrane region" description="Helical" evidence="1">
    <location>
        <begin position="66"/>
        <end position="86"/>
    </location>
</feature>
<sequence length="171" mass="19221">MTGKTHASCGFLVGALTTQYFHTDLFTSITTIVLSTIASLLPDICHTKSKIGRRFKILSFIIRLLFGHRTFTHSLVFIALVGFLLYLIHTPMYYMVAIVIGMISHVILDILTPRGVKLFYPLPFNIVSPIHFKTGGLVDLSLATALSFGAIYVLFQPFVNELTHQWVSHFF</sequence>
<dbReference type="Pfam" id="PF04307">
    <property type="entry name" value="YdjM"/>
    <property type="match status" value="1"/>
</dbReference>
<protein>
    <submittedName>
        <fullName evidence="2">Inner membrane protein</fullName>
    </submittedName>
</protein>
<dbReference type="PANTHER" id="PTHR35531">
    <property type="entry name" value="INNER MEMBRANE PROTEIN YBCI-RELATED"/>
    <property type="match status" value="1"/>
</dbReference>
<dbReference type="Proteomes" id="UP000274772">
    <property type="component" value="Chromosome"/>
</dbReference>
<proteinExistence type="predicted"/>
<accession>A0ABM7FT20</accession>
<evidence type="ECO:0000313" key="2">
    <source>
        <dbReference type="EMBL" id="BBD91897.1"/>
    </source>
</evidence>
<dbReference type="EMBL" id="AP018586">
    <property type="protein sequence ID" value="BBD91897.1"/>
    <property type="molecule type" value="Genomic_DNA"/>
</dbReference>
<dbReference type="PANTHER" id="PTHR35531:SF1">
    <property type="entry name" value="INNER MEMBRANE PROTEIN YBCI-RELATED"/>
    <property type="match status" value="1"/>
</dbReference>
<name>A0ABM7FT20_9STAP</name>
<dbReference type="InterPro" id="IPR016956">
    <property type="entry name" value="YdjM"/>
</dbReference>
<dbReference type="InterPro" id="IPR007404">
    <property type="entry name" value="YdjM-like"/>
</dbReference>
<reference evidence="2 3" key="1">
    <citation type="submission" date="2018-05" db="EMBL/GenBank/DDBJ databases">
        <title>Complete genome sequencing of three human clinical isolates of Staphylococcus caprae reveals virulence factors similar to those of S. epidermidis and S. capitis.</title>
        <authorList>
            <person name="Watanabe S."/>
            <person name="Cui L."/>
        </authorList>
    </citation>
    <scope>NUCLEOTIDE SEQUENCE [LARGE SCALE GENOMIC DNA]</scope>
    <source>
        <strain evidence="2 3">JMUB590</strain>
    </source>
</reference>
<feature type="transmembrane region" description="Helical" evidence="1">
    <location>
        <begin position="132"/>
        <end position="155"/>
    </location>
</feature>
<evidence type="ECO:0000313" key="3">
    <source>
        <dbReference type="Proteomes" id="UP000274772"/>
    </source>
</evidence>
<dbReference type="RefSeq" id="WP_002443650.1">
    <property type="nucleotide sequence ID" value="NZ_AP018585.1"/>
</dbReference>
<organism evidence="2 3">
    <name type="scientific">Staphylococcus caprae</name>
    <dbReference type="NCBI Taxonomy" id="29380"/>
    <lineage>
        <taxon>Bacteria</taxon>
        <taxon>Bacillati</taxon>
        <taxon>Bacillota</taxon>
        <taxon>Bacilli</taxon>
        <taxon>Bacillales</taxon>
        <taxon>Staphylococcaceae</taxon>
        <taxon>Staphylococcus</taxon>
    </lineage>
</organism>
<dbReference type="GeneID" id="58050553"/>
<keyword evidence="3" id="KW-1185">Reference proteome</keyword>
<feature type="transmembrane region" description="Helical" evidence="1">
    <location>
        <begin position="92"/>
        <end position="111"/>
    </location>
</feature>
<keyword evidence="1" id="KW-0812">Transmembrane</keyword>